<dbReference type="RefSeq" id="WP_084283626.1">
    <property type="nucleotide sequence ID" value="NZ_FWXJ01000007.1"/>
</dbReference>
<dbReference type="OrthoDB" id="8717467at2"/>
<dbReference type="Proteomes" id="UP000192708">
    <property type="component" value="Unassembled WGS sequence"/>
</dbReference>
<gene>
    <name evidence="1" type="ORF">SAMN06296008_107114</name>
</gene>
<dbReference type="AlphaFoldDB" id="A0A1W2A5F9"/>
<dbReference type="SUPFAM" id="SSF52016">
    <property type="entry name" value="LeuD/IlvD-like"/>
    <property type="match status" value="1"/>
</dbReference>
<protein>
    <submittedName>
        <fullName evidence="1">3-isopropylmalate/(R)-2-methylmalate dehydratase small subunit</fullName>
    </submittedName>
</protein>
<dbReference type="STRING" id="1938817.SAMN06296008_107114"/>
<dbReference type="InterPro" id="IPR015928">
    <property type="entry name" value="Aconitase/3IPM_dehydase_swvl"/>
</dbReference>
<dbReference type="Gene3D" id="3.20.19.10">
    <property type="entry name" value="Aconitase, domain 4"/>
    <property type="match status" value="1"/>
</dbReference>
<organism evidence="1 2">
    <name type="scientific">Polynucleobacter kasalickyi</name>
    <dbReference type="NCBI Taxonomy" id="1938817"/>
    <lineage>
        <taxon>Bacteria</taxon>
        <taxon>Pseudomonadati</taxon>
        <taxon>Pseudomonadota</taxon>
        <taxon>Betaproteobacteria</taxon>
        <taxon>Burkholderiales</taxon>
        <taxon>Burkholderiaceae</taxon>
        <taxon>Polynucleobacter</taxon>
    </lineage>
</organism>
<sequence>MEWVIRGHAHVLGDDIPHDGGVIAFDMVTARITDPEKIIPHLFAQIDPELIHRIQPGDVIVGGKNFLAGKAHNTGLLGMKSLQLTILCESMGVRAFQGVVATAIPCLTQCHGIRQFVNNGDELEVNYLTGQVLNLSQNTSITFPAIDQGVQKMIEKDGLKGMLIEYLEEHPELRMPLEGKVPQ</sequence>
<accession>A0A1W2A5F9</accession>
<proteinExistence type="predicted"/>
<keyword evidence="2" id="KW-1185">Reference proteome</keyword>
<reference evidence="1 2" key="1">
    <citation type="submission" date="2017-04" db="EMBL/GenBank/DDBJ databases">
        <authorList>
            <person name="Afonso C.L."/>
            <person name="Miller P.J."/>
            <person name="Scott M.A."/>
            <person name="Spackman E."/>
            <person name="Goraichik I."/>
            <person name="Dimitrov K.M."/>
            <person name="Suarez D.L."/>
            <person name="Swayne D.E."/>
        </authorList>
    </citation>
    <scope>NUCLEOTIDE SEQUENCE [LARGE SCALE GENOMIC DNA]</scope>
    <source>
        <strain evidence="1 2">VK13</strain>
    </source>
</reference>
<evidence type="ECO:0000313" key="1">
    <source>
        <dbReference type="EMBL" id="SMC55528.1"/>
    </source>
</evidence>
<evidence type="ECO:0000313" key="2">
    <source>
        <dbReference type="Proteomes" id="UP000192708"/>
    </source>
</evidence>
<name>A0A1W2A5F9_9BURK</name>
<dbReference type="EMBL" id="FWXJ01000007">
    <property type="protein sequence ID" value="SMC55528.1"/>
    <property type="molecule type" value="Genomic_DNA"/>
</dbReference>